<dbReference type="Pfam" id="PF02624">
    <property type="entry name" value="YcaO"/>
    <property type="match status" value="1"/>
</dbReference>
<accession>A0ABR9SYI3</accession>
<sequence length="394" mass="44505">MNDPDVPGMMLFQPAGVLQLPNSVEISDAQSVNGSGVGGGSNSIKTAIGEYFERRHFYREVVSNKRGCLGGSLRTHEVKGFAKAFFQTGCKSDCNPEIENYPFALSEVVRISDLSPCFIPTVCMSLSSYGLEQDSLFYPLRDTCGCSFHWCSEFAFLGAVKECLERQFLLRFWLTGKCQSRISDFQVRALLLKRNVRHLYNALTTSGDITFFDISDVRFPGVCLLVVYGQSKSGHHVKYCAGMSYSSALEFAVEKSLLELWQTYRFMDLFKSVGSDELKIEDYYLRYFMSCNTYETYQEISDVEVVGQGRRQGSSLAFTLSGFLSALNNQRISGYFYTRAEKLKGASCVFSKFVSPDLFLHMNNSKNCNIYNKFSKEFASSMLVSRMNRMVPFP</sequence>
<name>A0ABR9SYI3_9PSED</name>
<evidence type="ECO:0000259" key="1">
    <source>
        <dbReference type="PROSITE" id="PS51664"/>
    </source>
</evidence>
<evidence type="ECO:0000313" key="2">
    <source>
        <dbReference type="EMBL" id="MBE8593967.1"/>
    </source>
</evidence>
<feature type="domain" description="YcaO" evidence="1">
    <location>
        <begin position="34"/>
        <end position="394"/>
    </location>
</feature>
<keyword evidence="3" id="KW-1185">Reference proteome</keyword>
<gene>
    <name evidence="2" type="ORF">IQK56_25325</name>
</gene>
<dbReference type="Proteomes" id="UP000613075">
    <property type="component" value="Unassembled WGS sequence"/>
</dbReference>
<protein>
    <submittedName>
        <fullName evidence="2">YcaO-like family protein</fullName>
    </submittedName>
</protein>
<dbReference type="PROSITE" id="PS51664">
    <property type="entry name" value="YCAO"/>
    <property type="match status" value="1"/>
</dbReference>
<dbReference type="InterPro" id="IPR003776">
    <property type="entry name" value="YcaO-like_dom"/>
</dbReference>
<organism evidence="2 3">
    <name type="scientific">Pseudomonas cyclaminis</name>
    <dbReference type="NCBI Taxonomy" id="2781239"/>
    <lineage>
        <taxon>Bacteria</taxon>
        <taxon>Pseudomonadati</taxon>
        <taxon>Pseudomonadota</taxon>
        <taxon>Gammaproteobacteria</taxon>
        <taxon>Pseudomonadales</taxon>
        <taxon>Pseudomonadaceae</taxon>
        <taxon>Pseudomonas</taxon>
    </lineage>
</organism>
<dbReference type="EMBL" id="JADDUM010000228">
    <property type="protein sequence ID" value="MBE8593967.1"/>
    <property type="molecule type" value="Genomic_DNA"/>
</dbReference>
<proteinExistence type="predicted"/>
<evidence type="ECO:0000313" key="3">
    <source>
        <dbReference type="Proteomes" id="UP000613075"/>
    </source>
</evidence>
<reference evidence="2 3" key="1">
    <citation type="submission" date="2020-10" db="EMBL/GenBank/DDBJ databases">
        <title>The draft genomes of Cyclamen pathogen Pseudomonas sp.</title>
        <authorList>
            <person name="Fujikawa T."/>
            <person name="Sawada H."/>
        </authorList>
    </citation>
    <scope>NUCLEOTIDE SEQUENCE [LARGE SCALE GENOMIC DNA]</scope>
    <source>
        <strain evidence="2 3">MAFF 301449</strain>
    </source>
</reference>
<comment type="caution">
    <text evidence="2">The sequence shown here is derived from an EMBL/GenBank/DDBJ whole genome shotgun (WGS) entry which is preliminary data.</text>
</comment>